<evidence type="ECO:0000313" key="3">
    <source>
        <dbReference type="Proteomes" id="UP001321473"/>
    </source>
</evidence>
<evidence type="ECO:0000256" key="1">
    <source>
        <dbReference type="SAM" id="MobiDB-lite"/>
    </source>
</evidence>
<organism evidence="2 3">
    <name type="scientific">Amblyomma americanum</name>
    <name type="common">Lone star tick</name>
    <dbReference type="NCBI Taxonomy" id="6943"/>
    <lineage>
        <taxon>Eukaryota</taxon>
        <taxon>Metazoa</taxon>
        <taxon>Ecdysozoa</taxon>
        <taxon>Arthropoda</taxon>
        <taxon>Chelicerata</taxon>
        <taxon>Arachnida</taxon>
        <taxon>Acari</taxon>
        <taxon>Parasitiformes</taxon>
        <taxon>Ixodida</taxon>
        <taxon>Ixodoidea</taxon>
        <taxon>Ixodidae</taxon>
        <taxon>Amblyomminae</taxon>
        <taxon>Amblyomma</taxon>
    </lineage>
</organism>
<reference evidence="2 3" key="1">
    <citation type="journal article" date="2023" name="Arcadia Sci">
        <title>De novo assembly of a long-read Amblyomma americanum tick genome.</title>
        <authorList>
            <person name="Chou S."/>
            <person name="Poskanzer K.E."/>
            <person name="Rollins M."/>
            <person name="Thuy-Boun P.S."/>
        </authorList>
    </citation>
    <scope>NUCLEOTIDE SEQUENCE [LARGE SCALE GENOMIC DNA]</scope>
    <source>
        <strain evidence="2">F_SG_1</strain>
        <tissue evidence="2">Salivary glands</tissue>
    </source>
</reference>
<dbReference type="Proteomes" id="UP001321473">
    <property type="component" value="Unassembled WGS sequence"/>
</dbReference>
<feature type="region of interest" description="Disordered" evidence="1">
    <location>
        <begin position="34"/>
        <end position="84"/>
    </location>
</feature>
<sequence length="126" mass="14324">MRILGTEHRILQWNQPCEKYGDSRKVQIFQASLGAPNSSSSDVPGTSRTGFSTFQGVAPGEGSTNEEQEAPCPRRSREEAGMATEKYHRWKPAYFSNETWRKLPDDLKKRYGNVNKDGSMKERKEP</sequence>
<name>A0AAQ4FII8_AMBAM</name>
<protein>
    <submittedName>
        <fullName evidence="2">Uncharacterized protein</fullName>
    </submittedName>
</protein>
<accession>A0AAQ4FII8</accession>
<feature type="region of interest" description="Disordered" evidence="1">
    <location>
        <begin position="105"/>
        <end position="126"/>
    </location>
</feature>
<proteinExistence type="predicted"/>
<dbReference type="EMBL" id="JARKHS020002085">
    <property type="protein sequence ID" value="KAK8787124.1"/>
    <property type="molecule type" value="Genomic_DNA"/>
</dbReference>
<gene>
    <name evidence="2" type="ORF">V5799_023101</name>
</gene>
<dbReference type="AlphaFoldDB" id="A0AAQ4FII8"/>
<comment type="caution">
    <text evidence="2">The sequence shown here is derived from an EMBL/GenBank/DDBJ whole genome shotgun (WGS) entry which is preliminary data.</text>
</comment>
<evidence type="ECO:0000313" key="2">
    <source>
        <dbReference type="EMBL" id="KAK8787124.1"/>
    </source>
</evidence>
<keyword evidence="3" id="KW-1185">Reference proteome</keyword>
<feature type="compositionally biased region" description="Polar residues" evidence="1">
    <location>
        <begin position="35"/>
        <end position="55"/>
    </location>
</feature>